<dbReference type="Proteomes" id="UP001527202">
    <property type="component" value="Unassembled WGS sequence"/>
</dbReference>
<dbReference type="RefSeq" id="WP_042228763.1">
    <property type="nucleotide sequence ID" value="NZ_CP026520.1"/>
</dbReference>
<organism evidence="7 8">
    <name type="scientific">Paenibacillus chitinolyticus</name>
    <dbReference type="NCBI Taxonomy" id="79263"/>
    <lineage>
        <taxon>Bacteria</taxon>
        <taxon>Bacillati</taxon>
        <taxon>Bacillota</taxon>
        <taxon>Bacilli</taxon>
        <taxon>Bacillales</taxon>
        <taxon>Paenibacillaceae</taxon>
        <taxon>Paenibacillus</taxon>
    </lineage>
</organism>
<dbReference type="PIRSF" id="PIRSF016578">
    <property type="entry name" value="HsaA"/>
    <property type="match status" value="1"/>
</dbReference>
<evidence type="ECO:0000256" key="2">
    <source>
        <dbReference type="ARBA" id="ARBA00023002"/>
    </source>
</evidence>
<dbReference type="EMBL" id="CP026520">
    <property type="protein sequence ID" value="QAV18104.1"/>
    <property type="molecule type" value="Genomic_DNA"/>
</dbReference>
<dbReference type="AlphaFoldDB" id="A0A410WUU4"/>
<sequence>MNPSPFSFARTSEEQKRLDEIGRLADTLRDEAARADEENGFSYGAIDALKEAGYPSLTVPAEYGGAGASLYEFVLLQERLAQGDAATALGIGWHLGIVLELANQPAWQDKYEALCRDIASRNLLINRAATEKGTGSPSRGGRPATTAEEVEGGYLLNGRKTFTTLAPALDLVIVTASLEPDGNHGEFVFPVATEGVRIEPTWDMVGMRGTASHDLVLEDVLVPPEARVKHTRSEPSRPGPAAHPYLLHIPACYLGIALAARREAVTFAAAYRPNSLPHPILELPHIRQLIGEIELELSAARHFLYAVAQRWESAPANPGAFAADLSAVKTFAVRTALTVVDKSMRIAGAHSLAMTHPLQRLYRDVRFGLHNPPMDDVTLKQLADRAERELLPPPEGTAEA</sequence>
<dbReference type="Gene3D" id="2.40.110.10">
    <property type="entry name" value="Butyryl-CoA Dehydrogenase, subunit A, domain 2"/>
    <property type="match status" value="1"/>
</dbReference>
<keyword evidence="9" id="KW-1185">Reference proteome</keyword>
<dbReference type="Gene3D" id="1.20.140.10">
    <property type="entry name" value="Butyryl-CoA Dehydrogenase, subunit A, domain 3"/>
    <property type="match status" value="1"/>
</dbReference>
<evidence type="ECO:0000259" key="3">
    <source>
        <dbReference type="Pfam" id="PF02770"/>
    </source>
</evidence>
<dbReference type="GeneID" id="95375273"/>
<dbReference type="InterPro" id="IPR046373">
    <property type="entry name" value="Acyl-CoA_Oxase/DH_mid-dom_sf"/>
</dbReference>
<dbReference type="Pfam" id="PF02770">
    <property type="entry name" value="Acyl-CoA_dh_M"/>
    <property type="match status" value="1"/>
</dbReference>
<dbReference type="SUPFAM" id="SSF56645">
    <property type="entry name" value="Acyl-CoA dehydrogenase NM domain-like"/>
    <property type="match status" value="1"/>
</dbReference>
<dbReference type="Pfam" id="PF08028">
    <property type="entry name" value="Acyl-CoA_dh_2"/>
    <property type="match status" value="1"/>
</dbReference>
<evidence type="ECO:0000313" key="8">
    <source>
        <dbReference type="Proteomes" id="UP000288943"/>
    </source>
</evidence>
<reference evidence="7 8" key="1">
    <citation type="submission" date="2018-01" db="EMBL/GenBank/DDBJ databases">
        <title>The whole genome sequencing and assembly of Paenibacillus chitinolyticus KCCM 41400 strain.</title>
        <authorList>
            <person name="Kim J.-Y."/>
            <person name="Park M.-K."/>
            <person name="Lee Y.-J."/>
            <person name="Yi H."/>
            <person name="Bahn Y.-S."/>
            <person name="Kim J.F."/>
            <person name="Lee D.-W."/>
        </authorList>
    </citation>
    <scope>NUCLEOTIDE SEQUENCE [LARGE SCALE GENOMIC DNA]</scope>
    <source>
        <strain evidence="7 8">KCCM 41400</strain>
    </source>
</reference>
<dbReference type="Pfam" id="PF02771">
    <property type="entry name" value="Acyl-CoA_dh_N"/>
    <property type="match status" value="1"/>
</dbReference>
<dbReference type="InterPro" id="IPR009100">
    <property type="entry name" value="AcylCoA_DH/oxidase_NM_dom_sf"/>
</dbReference>
<dbReference type="InterPro" id="IPR013107">
    <property type="entry name" value="Acyl-CoA_DH_C"/>
</dbReference>
<feature type="domain" description="Acyl-CoA dehydrogenase/oxidase N-terminal" evidence="4">
    <location>
        <begin position="15"/>
        <end position="99"/>
    </location>
</feature>
<keyword evidence="2" id="KW-0560">Oxidoreductase</keyword>
<dbReference type="PANTHER" id="PTHR43884">
    <property type="entry name" value="ACYL-COA DEHYDROGENASE"/>
    <property type="match status" value="1"/>
</dbReference>
<dbReference type="OrthoDB" id="9785203at2"/>
<evidence type="ECO:0000256" key="1">
    <source>
        <dbReference type="ARBA" id="ARBA00022630"/>
    </source>
</evidence>
<dbReference type="Proteomes" id="UP000288943">
    <property type="component" value="Chromosome"/>
</dbReference>
<keyword evidence="1" id="KW-0285">Flavoprotein</keyword>
<dbReference type="GO" id="GO:0050660">
    <property type="term" value="F:flavin adenine dinucleotide binding"/>
    <property type="evidence" value="ECO:0007669"/>
    <property type="project" value="InterPro"/>
</dbReference>
<accession>A0A410WUU4</accession>
<dbReference type="InterPro" id="IPR006091">
    <property type="entry name" value="Acyl-CoA_Oxase/DH_mid-dom"/>
</dbReference>
<dbReference type="InterPro" id="IPR013786">
    <property type="entry name" value="AcylCoA_DH/ox_N"/>
</dbReference>
<dbReference type="InterPro" id="IPR037069">
    <property type="entry name" value="AcylCoA_DH/ox_N_sf"/>
</dbReference>
<dbReference type="Gene3D" id="1.10.540.10">
    <property type="entry name" value="Acyl-CoA dehydrogenase/oxidase, N-terminal domain"/>
    <property type="match status" value="1"/>
</dbReference>
<dbReference type="SUPFAM" id="SSF47203">
    <property type="entry name" value="Acyl-CoA dehydrogenase C-terminal domain-like"/>
    <property type="match status" value="1"/>
</dbReference>
<dbReference type="CDD" id="cd00567">
    <property type="entry name" value="ACAD"/>
    <property type="match status" value="1"/>
</dbReference>
<evidence type="ECO:0000313" key="9">
    <source>
        <dbReference type="Proteomes" id="UP001527202"/>
    </source>
</evidence>
<evidence type="ECO:0000259" key="5">
    <source>
        <dbReference type="Pfam" id="PF08028"/>
    </source>
</evidence>
<gene>
    <name evidence="6" type="ORF">M5X16_10300</name>
    <name evidence="7" type="ORF">PC41400_10690</name>
</gene>
<dbReference type="InterPro" id="IPR036250">
    <property type="entry name" value="AcylCo_DH-like_C"/>
</dbReference>
<name>A0A410WUU4_9BACL</name>
<evidence type="ECO:0000313" key="6">
    <source>
        <dbReference type="EMBL" id="MCY9596165.1"/>
    </source>
</evidence>
<reference evidence="6 9" key="2">
    <citation type="submission" date="2022-05" db="EMBL/GenBank/DDBJ databases">
        <title>Genome Sequencing of Bee-Associated Microbes.</title>
        <authorList>
            <person name="Dunlap C."/>
        </authorList>
    </citation>
    <scope>NUCLEOTIDE SEQUENCE [LARGE SCALE GENOMIC DNA]</scope>
    <source>
        <strain evidence="6 9">NRRL B-23120</strain>
    </source>
</reference>
<evidence type="ECO:0000259" key="4">
    <source>
        <dbReference type="Pfam" id="PF02771"/>
    </source>
</evidence>
<proteinExistence type="predicted"/>
<dbReference type="EMBL" id="JAMDMJ010000011">
    <property type="protein sequence ID" value="MCY9596165.1"/>
    <property type="molecule type" value="Genomic_DNA"/>
</dbReference>
<dbReference type="PANTHER" id="PTHR43884:SF25">
    <property type="entry name" value="ACYL-COA DEHYDROGENASE YDBM-RELATED"/>
    <property type="match status" value="1"/>
</dbReference>
<feature type="domain" description="Acyl-CoA oxidase/dehydrogenase middle" evidence="3">
    <location>
        <begin position="128"/>
        <end position="220"/>
    </location>
</feature>
<dbReference type="GO" id="GO:0003995">
    <property type="term" value="F:acyl-CoA dehydrogenase activity"/>
    <property type="evidence" value="ECO:0007669"/>
    <property type="project" value="TreeGrafter"/>
</dbReference>
<dbReference type="KEGG" id="pchi:PC41400_10690"/>
<feature type="domain" description="Acyl-CoA dehydrogenase C-terminal" evidence="5">
    <location>
        <begin position="250"/>
        <end position="367"/>
    </location>
</feature>
<evidence type="ECO:0000313" key="7">
    <source>
        <dbReference type="EMBL" id="QAV18104.1"/>
    </source>
</evidence>
<protein>
    <submittedName>
        <fullName evidence="7">Acyl-CoA dehydrogenase</fullName>
    </submittedName>
    <submittedName>
        <fullName evidence="6">Acyl-CoA/acyl-ACP dehydrogenase</fullName>
    </submittedName>
</protein>